<reference evidence="3 4" key="1">
    <citation type="submission" date="2024-10" db="EMBL/GenBank/DDBJ databases">
        <title>Updated reference genomes for cyclostephanoid diatoms.</title>
        <authorList>
            <person name="Roberts W.R."/>
            <person name="Alverson A.J."/>
        </authorList>
    </citation>
    <scope>NUCLEOTIDE SEQUENCE [LARGE SCALE GENOMIC DNA]</scope>
    <source>
        <strain evidence="3 4">AJA228-03</strain>
    </source>
</reference>
<dbReference type="Proteomes" id="UP001530377">
    <property type="component" value="Unassembled WGS sequence"/>
</dbReference>
<dbReference type="AlphaFoldDB" id="A0ABD3R6P8"/>
<gene>
    <name evidence="3" type="ORF">ACHAXA_003522</name>
</gene>
<proteinExistence type="predicted"/>
<evidence type="ECO:0000313" key="4">
    <source>
        <dbReference type="Proteomes" id="UP001530377"/>
    </source>
</evidence>
<sequence length="447" mass="49884">MMISNITIIILSAAGLLSVASLSEGMHDRLDLREFQQLLRTSLDSELVRIVDESRKAKSLGTFDQQRIHIRKSNVRRRANGQNNADSRDNELQLNTNPSITADNVWEDIMQHAWSKAKTIKRDGHRGLSVTEHSLEAHPCPFLVCGRKQHDSDRNGIQHIVALFGKQFDQSVTISSSHNETCLILTTTAHKVQQVLNSYEGRGSLVAVPLLDISKIHYGTIDEVSSQGWAVPFRERQGRLPDKKSSTKNETEAINDWERVISVNFAPGLGGMKEEAQLLDVVNKMMGDIQDMGEVGWLRSMRDDEAEQFLIDESLIGVPALSDMFSLTSSLRIISNTYENGNARIKFWHDSLKDGIESEHACSEMFTTLFVKPQTGYNGYDLVLNPTDGPPAKHYESSSSNPACVTSLIAALSAHPYVLSVKASFPIYHGWNVAKKLDAAYSRSFDR</sequence>
<name>A0ABD3R6P8_9STRA</name>
<dbReference type="EMBL" id="JALLPB020000553">
    <property type="protein sequence ID" value="KAL3808042.1"/>
    <property type="molecule type" value="Genomic_DNA"/>
</dbReference>
<evidence type="ECO:0000256" key="2">
    <source>
        <dbReference type="SAM" id="SignalP"/>
    </source>
</evidence>
<keyword evidence="4" id="KW-1185">Reference proteome</keyword>
<evidence type="ECO:0000256" key="1">
    <source>
        <dbReference type="SAM" id="MobiDB-lite"/>
    </source>
</evidence>
<evidence type="ECO:0000313" key="3">
    <source>
        <dbReference type="EMBL" id="KAL3808042.1"/>
    </source>
</evidence>
<feature type="signal peptide" evidence="2">
    <location>
        <begin position="1"/>
        <end position="25"/>
    </location>
</feature>
<protein>
    <submittedName>
        <fullName evidence="3">Uncharacterized protein</fullName>
    </submittedName>
</protein>
<feature type="region of interest" description="Disordered" evidence="1">
    <location>
        <begin position="73"/>
        <end position="96"/>
    </location>
</feature>
<comment type="caution">
    <text evidence="3">The sequence shown here is derived from an EMBL/GenBank/DDBJ whole genome shotgun (WGS) entry which is preliminary data.</text>
</comment>
<organism evidence="3 4">
    <name type="scientific">Cyclostephanos tholiformis</name>
    <dbReference type="NCBI Taxonomy" id="382380"/>
    <lineage>
        <taxon>Eukaryota</taxon>
        <taxon>Sar</taxon>
        <taxon>Stramenopiles</taxon>
        <taxon>Ochrophyta</taxon>
        <taxon>Bacillariophyta</taxon>
        <taxon>Coscinodiscophyceae</taxon>
        <taxon>Thalassiosirophycidae</taxon>
        <taxon>Stephanodiscales</taxon>
        <taxon>Stephanodiscaceae</taxon>
        <taxon>Cyclostephanos</taxon>
    </lineage>
</organism>
<accession>A0ABD3R6P8</accession>
<keyword evidence="2" id="KW-0732">Signal</keyword>
<feature type="chain" id="PRO_5044771685" evidence="2">
    <location>
        <begin position="26"/>
        <end position="447"/>
    </location>
</feature>